<reference evidence="3" key="1">
    <citation type="submission" date="2019-12" db="UniProtKB">
        <authorList>
            <consortium name="WormBaseParasite"/>
        </authorList>
    </citation>
    <scope>IDENTIFICATION</scope>
</reference>
<dbReference type="AlphaFoldDB" id="A0A5S6Q781"/>
<name>A0A5S6Q781_TRIMR</name>
<sequence length="201" mass="21408">MATTLPTAAKWNRSHIAAVAAYRYLTQRCTGRVVATRRRRVFGLTHRIRRWDLLATTCCAFSCFGKKLPADSANQGAQGPLEAGRLAPAGCTVPAQSQMAKRATAGTRSTGYSGSDLRRGRSESVGAGGPFPSGPSVAAALNVSWGSEKMYGRITCEGSPWKGSTPRVRPNGTLAPLRAHRLTDKREGSHVGRFGKSTTCS</sequence>
<keyword evidence="2" id="KW-1185">Reference proteome</keyword>
<dbReference type="WBParaSite" id="TMUE_1000003038.1">
    <property type="protein sequence ID" value="TMUE_1000003038.1"/>
    <property type="gene ID" value="WBGene00298589"/>
</dbReference>
<evidence type="ECO:0000256" key="1">
    <source>
        <dbReference type="SAM" id="MobiDB-lite"/>
    </source>
</evidence>
<evidence type="ECO:0000313" key="2">
    <source>
        <dbReference type="Proteomes" id="UP000046395"/>
    </source>
</evidence>
<dbReference type="Proteomes" id="UP000046395">
    <property type="component" value="Unassembled WGS sequence"/>
</dbReference>
<protein>
    <submittedName>
        <fullName evidence="3">Uncharacterized protein</fullName>
    </submittedName>
</protein>
<evidence type="ECO:0000313" key="3">
    <source>
        <dbReference type="WBParaSite" id="TMUE_1000003038.1"/>
    </source>
</evidence>
<organism evidence="2 3">
    <name type="scientific">Trichuris muris</name>
    <name type="common">Mouse whipworm</name>
    <dbReference type="NCBI Taxonomy" id="70415"/>
    <lineage>
        <taxon>Eukaryota</taxon>
        <taxon>Metazoa</taxon>
        <taxon>Ecdysozoa</taxon>
        <taxon>Nematoda</taxon>
        <taxon>Enoplea</taxon>
        <taxon>Dorylaimia</taxon>
        <taxon>Trichinellida</taxon>
        <taxon>Trichuridae</taxon>
        <taxon>Trichuris</taxon>
    </lineage>
</organism>
<proteinExistence type="predicted"/>
<accession>A0A5S6Q781</accession>
<feature type="region of interest" description="Disordered" evidence="1">
    <location>
        <begin position="98"/>
        <end position="131"/>
    </location>
</feature>